<gene>
    <name evidence="2" type="ORF">NDU88_001100</name>
</gene>
<keyword evidence="3" id="KW-1185">Reference proteome</keyword>
<proteinExistence type="predicted"/>
<dbReference type="Proteomes" id="UP001066276">
    <property type="component" value="Chromosome 9"/>
</dbReference>
<evidence type="ECO:0000313" key="3">
    <source>
        <dbReference type="Proteomes" id="UP001066276"/>
    </source>
</evidence>
<feature type="region of interest" description="Disordered" evidence="1">
    <location>
        <begin position="23"/>
        <end position="78"/>
    </location>
</feature>
<sequence>MSESLLTGQRCVAGQASGLGADSFGRTGSLGHGPLVPPRQPVTQPRVGISALRSRRPPTLGRRGVQQLSARHEACLGT</sequence>
<dbReference type="EMBL" id="JANPWB010000013">
    <property type="protein sequence ID" value="KAJ1103679.1"/>
    <property type="molecule type" value="Genomic_DNA"/>
</dbReference>
<name>A0AAV7MKK6_PLEWA</name>
<evidence type="ECO:0000313" key="2">
    <source>
        <dbReference type="EMBL" id="KAJ1103679.1"/>
    </source>
</evidence>
<organism evidence="2 3">
    <name type="scientific">Pleurodeles waltl</name>
    <name type="common">Iberian ribbed newt</name>
    <dbReference type="NCBI Taxonomy" id="8319"/>
    <lineage>
        <taxon>Eukaryota</taxon>
        <taxon>Metazoa</taxon>
        <taxon>Chordata</taxon>
        <taxon>Craniata</taxon>
        <taxon>Vertebrata</taxon>
        <taxon>Euteleostomi</taxon>
        <taxon>Amphibia</taxon>
        <taxon>Batrachia</taxon>
        <taxon>Caudata</taxon>
        <taxon>Salamandroidea</taxon>
        <taxon>Salamandridae</taxon>
        <taxon>Pleurodelinae</taxon>
        <taxon>Pleurodeles</taxon>
    </lineage>
</organism>
<reference evidence="2" key="1">
    <citation type="journal article" date="2022" name="bioRxiv">
        <title>Sequencing and chromosome-scale assembly of the giantPleurodeles waltlgenome.</title>
        <authorList>
            <person name="Brown T."/>
            <person name="Elewa A."/>
            <person name="Iarovenko S."/>
            <person name="Subramanian E."/>
            <person name="Araus A.J."/>
            <person name="Petzold A."/>
            <person name="Susuki M."/>
            <person name="Suzuki K.-i.T."/>
            <person name="Hayashi T."/>
            <person name="Toyoda A."/>
            <person name="Oliveira C."/>
            <person name="Osipova E."/>
            <person name="Leigh N.D."/>
            <person name="Simon A."/>
            <person name="Yun M.H."/>
        </authorList>
    </citation>
    <scope>NUCLEOTIDE SEQUENCE</scope>
    <source>
        <strain evidence="2">20211129_DDA</strain>
        <tissue evidence="2">Liver</tissue>
    </source>
</reference>
<protein>
    <submittedName>
        <fullName evidence="2">Uncharacterized protein</fullName>
    </submittedName>
</protein>
<accession>A0AAV7MKK6</accession>
<evidence type="ECO:0000256" key="1">
    <source>
        <dbReference type="SAM" id="MobiDB-lite"/>
    </source>
</evidence>
<dbReference type="AlphaFoldDB" id="A0AAV7MKK6"/>
<comment type="caution">
    <text evidence="2">The sequence shown here is derived from an EMBL/GenBank/DDBJ whole genome shotgun (WGS) entry which is preliminary data.</text>
</comment>